<proteinExistence type="predicted"/>
<dbReference type="EMBL" id="WQPS01000017">
    <property type="protein sequence ID" value="MBT9811030.1"/>
    <property type="molecule type" value="Genomic_DNA"/>
</dbReference>
<reference evidence="1" key="1">
    <citation type="journal article" date="2021" name="Gut Microbes">
        <title>A synthetic consortium of 100 gut commensals modulates the composition and function in a colon model of the microbiome of elderly subjects.</title>
        <authorList>
            <person name="Perez M."/>
            <person name="Ntemiri A."/>
            <person name="Tan H."/>
            <person name="Harris H.M.B."/>
            <person name="Roager H.M."/>
            <person name="Ribiere C."/>
            <person name="O'Toole P.W."/>
        </authorList>
    </citation>
    <scope>NUCLEOTIDE SEQUENCE</scope>
    <source>
        <strain evidence="1">MCC335</strain>
    </source>
</reference>
<evidence type="ECO:0000313" key="1">
    <source>
        <dbReference type="EMBL" id="MBT9811030.1"/>
    </source>
</evidence>
<comment type="caution">
    <text evidence="1">The sequence shown here is derived from an EMBL/GenBank/DDBJ whole genome shotgun (WGS) entry which is preliminary data.</text>
</comment>
<dbReference type="Proteomes" id="UP000708338">
    <property type="component" value="Unassembled WGS sequence"/>
</dbReference>
<gene>
    <name evidence="1" type="ORF">GPL26_15495</name>
</gene>
<accession>A0AA41K6Q4</accession>
<dbReference type="RefSeq" id="WP_117451316.1">
    <property type="nucleotide sequence ID" value="NZ_CABJDD010000008.1"/>
</dbReference>
<organism evidence="1 2">
    <name type="scientific">Enterocloster citroniae</name>
    <dbReference type="NCBI Taxonomy" id="358743"/>
    <lineage>
        <taxon>Bacteria</taxon>
        <taxon>Bacillati</taxon>
        <taxon>Bacillota</taxon>
        <taxon>Clostridia</taxon>
        <taxon>Lachnospirales</taxon>
        <taxon>Lachnospiraceae</taxon>
        <taxon>Enterocloster</taxon>
    </lineage>
</organism>
<name>A0AA41K6Q4_9FIRM</name>
<sequence>MRYETVQIHRSRQDDKKQLEAENNRLQYIADRDWLTGLYNRGAMECRVDEFVIFMPRLISAKDMDLIAGEIEENDIIPGVSGEDTEKIARRVIKIYYETRRDTVNNLVLHHSYPLKPAEPRKRASSLSGTHL</sequence>
<dbReference type="AlphaFoldDB" id="A0AA41K6Q4"/>
<protein>
    <submittedName>
        <fullName evidence="1">Uncharacterized protein</fullName>
    </submittedName>
</protein>
<evidence type="ECO:0000313" key="2">
    <source>
        <dbReference type="Proteomes" id="UP000708338"/>
    </source>
</evidence>